<dbReference type="KEGG" id="rsq:Rsph17025_1750"/>
<dbReference type="STRING" id="349102.Rsph17025_1750"/>
<feature type="domain" description="Terminase large subunit-like ATPase" evidence="1">
    <location>
        <begin position="77"/>
        <end position="247"/>
    </location>
</feature>
<proteinExistence type="predicted"/>
<protein>
    <submittedName>
        <fullName evidence="3">Phage Terminase</fullName>
    </submittedName>
</protein>
<dbReference type="InterPro" id="IPR005021">
    <property type="entry name" value="Terminase_largesu-like"/>
</dbReference>
<dbReference type="eggNOG" id="COG4626">
    <property type="taxonomic scope" value="Bacteria"/>
</dbReference>
<dbReference type="Pfam" id="PF20441">
    <property type="entry name" value="TerL_nuclease"/>
    <property type="match status" value="1"/>
</dbReference>
<dbReference type="HOGENOM" id="CLU_035790_0_0_5"/>
<evidence type="ECO:0000259" key="2">
    <source>
        <dbReference type="Pfam" id="PF20441"/>
    </source>
</evidence>
<organism evidence="3">
    <name type="scientific">Cereibacter sphaeroides (strain ATCC 17025 / ATH 2.4.3)</name>
    <name type="common">Rhodobacter sphaeroides</name>
    <dbReference type="NCBI Taxonomy" id="349102"/>
    <lineage>
        <taxon>Bacteria</taxon>
        <taxon>Pseudomonadati</taxon>
        <taxon>Pseudomonadota</taxon>
        <taxon>Alphaproteobacteria</taxon>
        <taxon>Rhodobacterales</taxon>
        <taxon>Paracoccaceae</taxon>
        <taxon>Cereibacter</taxon>
    </lineage>
</organism>
<dbReference type="PANTHER" id="PTHR41287:SF1">
    <property type="entry name" value="PROTEIN YMFN"/>
    <property type="match status" value="1"/>
</dbReference>
<dbReference type="InterPro" id="IPR046462">
    <property type="entry name" value="TerL_nuclease"/>
</dbReference>
<dbReference type="Gene3D" id="3.40.50.300">
    <property type="entry name" value="P-loop containing nucleotide triphosphate hydrolases"/>
    <property type="match status" value="1"/>
</dbReference>
<dbReference type="BioCyc" id="RSPH349102:G1G8M-1804-MONOMER"/>
<evidence type="ECO:0000259" key="1">
    <source>
        <dbReference type="Pfam" id="PF03354"/>
    </source>
</evidence>
<dbReference type="InterPro" id="IPR046461">
    <property type="entry name" value="TerL_ATPase"/>
</dbReference>
<sequence>MPLDVSFACPDWADRLKRGEVPFPALPLDPVAAEAAVDLFNLLRIPDVTGQPTMGEVAGEWFREVIRAAFGSIDPATGKRFVGEIFNLIPKKNSKTTNAAALGLIALLMNRRPNIDGVIIGPTHEVAQKCFDQAAGMIEADPYLRKRFKVIEHKKTILDLHKDESTGTRMNAKLKIKSFDPKVVTGSIPAFAIIDELHLMAEMSHAERVIGQIRGGMITNDESLLIIITTQSEIVPTGVFKSELDYARGVRDGRITASVRMLPILYEFPEEVQRDEAKPWRDPKLWPMVLPNLGRSVTIERLVQDYHTAVEKGAAEEIRWASQHLNIEIGLGLHANRWVGADYWLKNADPDLTFERMLEECEVIVLGGDVGGADDLCSLAAIGRHRETRLWQAWGWAWCVRDVLVRRKEIAPRLEELRDAGELRITATADEHTIEMVEICARVRDAGLMPEKLGIGLDPHGVAALVDALEAEGFDPNVHIMAVGQGYKLNGAVKGLERRLLDGRLRHGGQRLMNWAVGNAKSEQKGNNVYITKQTAGIAKIDPLIALFNAAILMDMNPTAASAAFEYTGM</sequence>
<feature type="domain" description="Terminase large subunit-like endonuclease" evidence="2">
    <location>
        <begin position="275"/>
        <end position="551"/>
    </location>
</feature>
<dbReference type="GO" id="GO:0004519">
    <property type="term" value="F:endonuclease activity"/>
    <property type="evidence" value="ECO:0007669"/>
    <property type="project" value="InterPro"/>
</dbReference>
<gene>
    <name evidence="3" type="ordered locus">Rsph17025_1750</name>
</gene>
<dbReference type="EMBL" id="CP000661">
    <property type="protein sequence ID" value="ABP70643.1"/>
    <property type="molecule type" value="Genomic_DNA"/>
</dbReference>
<reference evidence="3" key="1">
    <citation type="submission" date="2007-04" db="EMBL/GenBank/DDBJ databases">
        <title>Complete sequence of chromosome of Rhodobacter sphaeroides ATCC 17025.</title>
        <authorList>
            <consortium name="US DOE Joint Genome Institute"/>
            <person name="Copeland A."/>
            <person name="Lucas S."/>
            <person name="Lapidus A."/>
            <person name="Barry K."/>
            <person name="Detter J.C."/>
            <person name="Glavina del Rio T."/>
            <person name="Hammon N."/>
            <person name="Israni S."/>
            <person name="Dalin E."/>
            <person name="Tice H."/>
            <person name="Pitluck S."/>
            <person name="Chertkov O."/>
            <person name="Brettin T."/>
            <person name="Bruce D."/>
            <person name="Han C."/>
            <person name="Schmutz J."/>
            <person name="Larimer F."/>
            <person name="Land M."/>
            <person name="Hauser L."/>
            <person name="Kyrpides N."/>
            <person name="Kim E."/>
            <person name="Richardson P."/>
            <person name="Mackenzie C."/>
            <person name="Choudhary M."/>
            <person name="Donohue T.J."/>
            <person name="Kaplan S."/>
        </authorList>
    </citation>
    <scope>NUCLEOTIDE SEQUENCE [LARGE SCALE GENOMIC DNA]</scope>
    <source>
        <strain evidence="3">ATCC 17025</strain>
    </source>
</reference>
<name>A4WTC9_CERS5</name>
<accession>A4WTC9</accession>
<dbReference type="Pfam" id="PF03354">
    <property type="entry name" value="TerL_ATPase"/>
    <property type="match status" value="1"/>
</dbReference>
<dbReference type="PANTHER" id="PTHR41287">
    <property type="match status" value="1"/>
</dbReference>
<dbReference type="AlphaFoldDB" id="A4WTC9"/>
<dbReference type="InterPro" id="IPR027417">
    <property type="entry name" value="P-loop_NTPase"/>
</dbReference>
<evidence type="ECO:0000313" key="3">
    <source>
        <dbReference type="EMBL" id="ABP70643.1"/>
    </source>
</evidence>